<gene>
    <name evidence="1" type="ORF">E2C01_055216</name>
</gene>
<protein>
    <submittedName>
        <fullName evidence="1">Uncharacterized protein</fullName>
    </submittedName>
</protein>
<sequence>MRCCKELQDHMFSTWQQSAEGGWRRFRKICSSSRARWEHRQLSLRTRRAQLSHGSGAAVAVETCGAATSLVLL</sequence>
<proteinExistence type="predicted"/>
<dbReference type="Proteomes" id="UP000324222">
    <property type="component" value="Unassembled WGS sequence"/>
</dbReference>
<name>A0A5B7GQL3_PORTR</name>
<dbReference type="EMBL" id="VSRR010018254">
    <property type="protein sequence ID" value="MPC61152.1"/>
    <property type="molecule type" value="Genomic_DNA"/>
</dbReference>
<accession>A0A5B7GQL3</accession>
<evidence type="ECO:0000313" key="1">
    <source>
        <dbReference type="EMBL" id="MPC61152.1"/>
    </source>
</evidence>
<comment type="caution">
    <text evidence="1">The sequence shown here is derived from an EMBL/GenBank/DDBJ whole genome shotgun (WGS) entry which is preliminary data.</text>
</comment>
<evidence type="ECO:0000313" key="2">
    <source>
        <dbReference type="Proteomes" id="UP000324222"/>
    </source>
</evidence>
<organism evidence="1 2">
    <name type="scientific">Portunus trituberculatus</name>
    <name type="common">Swimming crab</name>
    <name type="synonym">Neptunus trituberculatus</name>
    <dbReference type="NCBI Taxonomy" id="210409"/>
    <lineage>
        <taxon>Eukaryota</taxon>
        <taxon>Metazoa</taxon>
        <taxon>Ecdysozoa</taxon>
        <taxon>Arthropoda</taxon>
        <taxon>Crustacea</taxon>
        <taxon>Multicrustacea</taxon>
        <taxon>Malacostraca</taxon>
        <taxon>Eumalacostraca</taxon>
        <taxon>Eucarida</taxon>
        <taxon>Decapoda</taxon>
        <taxon>Pleocyemata</taxon>
        <taxon>Brachyura</taxon>
        <taxon>Eubrachyura</taxon>
        <taxon>Portunoidea</taxon>
        <taxon>Portunidae</taxon>
        <taxon>Portuninae</taxon>
        <taxon>Portunus</taxon>
    </lineage>
</organism>
<dbReference type="AlphaFoldDB" id="A0A5B7GQL3"/>
<keyword evidence="2" id="KW-1185">Reference proteome</keyword>
<reference evidence="1 2" key="1">
    <citation type="submission" date="2019-05" db="EMBL/GenBank/DDBJ databases">
        <title>Another draft genome of Portunus trituberculatus and its Hox gene families provides insights of decapod evolution.</title>
        <authorList>
            <person name="Jeong J.-H."/>
            <person name="Song I."/>
            <person name="Kim S."/>
            <person name="Choi T."/>
            <person name="Kim D."/>
            <person name="Ryu S."/>
            <person name="Kim W."/>
        </authorList>
    </citation>
    <scope>NUCLEOTIDE SEQUENCE [LARGE SCALE GENOMIC DNA]</scope>
    <source>
        <tissue evidence="1">Muscle</tissue>
    </source>
</reference>